<evidence type="ECO:0000256" key="3">
    <source>
        <dbReference type="ARBA" id="ARBA00022771"/>
    </source>
</evidence>
<reference evidence="7" key="2">
    <citation type="submission" date="2015-01" db="EMBL/GenBank/DDBJ databases">
        <title>Evolutionary Origins and Diversification of the Mycorrhizal Mutualists.</title>
        <authorList>
            <consortium name="DOE Joint Genome Institute"/>
            <consortium name="Mycorrhizal Genomics Consortium"/>
            <person name="Kohler A."/>
            <person name="Kuo A."/>
            <person name="Nagy L.G."/>
            <person name="Floudas D."/>
            <person name="Copeland A."/>
            <person name="Barry K.W."/>
            <person name="Cichocki N."/>
            <person name="Veneault-Fourrey C."/>
            <person name="LaButti K."/>
            <person name="Lindquist E.A."/>
            <person name="Lipzen A."/>
            <person name="Lundell T."/>
            <person name="Morin E."/>
            <person name="Murat C."/>
            <person name="Riley R."/>
            <person name="Ohm R."/>
            <person name="Sun H."/>
            <person name="Tunlid A."/>
            <person name="Henrissat B."/>
            <person name="Grigoriev I.V."/>
            <person name="Hibbett D.S."/>
            <person name="Martin F."/>
        </authorList>
    </citation>
    <scope>NUCLEOTIDE SEQUENCE [LARGE SCALE GENOMIC DNA]</scope>
    <source>
        <strain evidence="7">Ve08.2h10</strain>
    </source>
</reference>
<evidence type="ECO:0000256" key="5">
    <source>
        <dbReference type="ARBA" id="ARBA00023242"/>
    </source>
</evidence>
<keyword evidence="3" id="KW-0863">Zinc-finger</keyword>
<dbReference type="PANTHER" id="PTHR46481:SF10">
    <property type="entry name" value="ZINC FINGER BED DOMAIN-CONTAINING PROTEIN 39"/>
    <property type="match status" value="1"/>
</dbReference>
<evidence type="ECO:0000256" key="1">
    <source>
        <dbReference type="ARBA" id="ARBA00004123"/>
    </source>
</evidence>
<dbReference type="Proteomes" id="UP000054538">
    <property type="component" value="Unassembled WGS sequence"/>
</dbReference>
<keyword evidence="5" id="KW-0539">Nucleus</keyword>
<dbReference type="PANTHER" id="PTHR46481">
    <property type="entry name" value="ZINC FINGER BED DOMAIN-CONTAINING PROTEIN 4"/>
    <property type="match status" value="1"/>
</dbReference>
<evidence type="ECO:0000313" key="7">
    <source>
        <dbReference type="Proteomes" id="UP000054538"/>
    </source>
</evidence>
<sequence length="219" mass="25000">MEIFEEYLDQLADAMQGSLGKISFATDVWSDMNLVPFMVVTAHWIQAVSSENSNGAEHVLKLHADLIGFHQIPRWHDGEHLAATFLYLLDWLEITIKIGWVMLNNTSNNDTLLLYLETELQQRGISFDRVKQHICCFPHIINLACKAVLKAMTNLDFTKDDVEDYVPDTLQPRTLFDAVEHDPIAIVQSLVRGISASSLWRQYFSAILKALEKKDLQLL</sequence>
<dbReference type="OrthoDB" id="3172935at2759"/>
<dbReference type="GO" id="GO:0005634">
    <property type="term" value="C:nucleus"/>
    <property type="evidence" value="ECO:0007669"/>
    <property type="project" value="UniProtKB-SubCell"/>
</dbReference>
<keyword evidence="2" id="KW-0479">Metal-binding</keyword>
<reference evidence="6 7" key="1">
    <citation type="submission" date="2014-04" db="EMBL/GenBank/DDBJ databases">
        <authorList>
            <consortium name="DOE Joint Genome Institute"/>
            <person name="Kuo A."/>
            <person name="Kohler A."/>
            <person name="Jargeat P."/>
            <person name="Nagy L.G."/>
            <person name="Floudas D."/>
            <person name="Copeland A."/>
            <person name="Barry K.W."/>
            <person name="Cichocki N."/>
            <person name="Veneault-Fourrey C."/>
            <person name="LaButti K."/>
            <person name="Lindquist E.A."/>
            <person name="Lipzen A."/>
            <person name="Lundell T."/>
            <person name="Morin E."/>
            <person name="Murat C."/>
            <person name="Sun H."/>
            <person name="Tunlid A."/>
            <person name="Henrissat B."/>
            <person name="Grigoriev I.V."/>
            <person name="Hibbett D.S."/>
            <person name="Martin F."/>
            <person name="Nordberg H.P."/>
            <person name="Cantor M.N."/>
            <person name="Hua S.X."/>
        </authorList>
    </citation>
    <scope>NUCLEOTIDE SEQUENCE [LARGE SCALE GENOMIC DNA]</scope>
    <source>
        <strain evidence="6 7">Ve08.2h10</strain>
    </source>
</reference>
<dbReference type="HOGENOM" id="CLU_1261887_0_0_1"/>
<dbReference type="SUPFAM" id="SSF53098">
    <property type="entry name" value="Ribonuclease H-like"/>
    <property type="match status" value="1"/>
</dbReference>
<dbReference type="InterPro" id="IPR012337">
    <property type="entry name" value="RNaseH-like_sf"/>
</dbReference>
<proteinExistence type="predicted"/>
<gene>
    <name evidence="6" type="ORF">PAXRUDRAFT_15838</name>
</gene>
<evidence type="ECO:0000313" key="6">
    <source>
        <dbReference type="EMBL" id="KIK80341.1"/>
    </source>
</evidence>
<dbReference type="InterPro" id="IPR052035">
    <property type="entry name" value="ZnF_BED_domain_contain"/>
</dbReference>
<protein>
    <submittedName>
        <fullName evidence="6">Uncharacterized protein</fullName>
    </submittedName>
</protein>
<dbReference type="EMBL" id="KN826040">
    <property type="protein sequence ID" value="KIK80341.1"/>
    <property type="molecule type" value="Genomic_DNA"/>
</dbReference>
<keyword evidence="4" id="KW-0862">Zinc</keyword>
<name>A0A0D0D9A5_9AGAM</name>
<evidence type="ECO:0000256" key="2">
    <source>
        <dbReference type="ARBA" id="ARBA00022723"/>
    </source>
</evidence>
<comment type="subcellular location">
    <subcellularLocation>
        <location evidence="1">Nucleus</location>
    </subcellularLocation>
</comment>
<dbReference type="GO" id="GO:0008270">
    <property type="term" value="F:zinc ion binding"/>
    <property type="evidence" value="ECO:0007669"/>
    <property type="project" value="UniProtKB-KW"/>
</dbReference>
<evidence type="ECO:0000256" key="4">
    <source>
        <dbReference type="ARBA" id="ARBA00022833"/>
    </source>
</evidence>
<organism evidence="6 7">
    <name type="scientific">Paxillus rubicundulus Ve08.2h10</name>
    <dbReference type="NCBI Taxonomy" id="930991"/>
    <lineage>
        <taxon>Eukaryota</taxon>
        <taxon>Fungi</taxon>
        <taxon>Dikarya</taxon>
        <taxon>Basidiomycota</taxon>
        <taxon>Agaricomycotina</taxon>
        <taxon>Agaricomycetes</taxon>
        <taxon>Agaricomycetidae</taxon>
        <taxon>Boletales</taxon>
        <taxon>Paxilineae</taxon>
        <taxon>Paxillaceae</taxon>
        <taxon>Paxillus</taxon>
    </lineage>
</organism>
<dbReference type="InParanoid" id="A0A0D0D9A5"/>
<dbReference type="AlphaFoldDB" id="A0A0D0D9A5"/>
<dbReference type="STRING" id="930991.A0A0D0D9A5"/>
<accession>A0A0D0D9A5</accession>
<keyword evidence="7" id="KW-1185">Reference proteome</keyword>